<reference evidence="3" key="1">
    <citation type="submission" date="2025-08" db="UniProtKB">
        <authorList>
            <consortium name="RefSeq"/>
        </authorList>
    </citation>
    <scope>IDENTIFICATION</scope>
</reference>
<keyword evidence="2" id="KW-1185">Reference proteome</keyword>
<evidence type="ECO:0000256" key="1">
    <source>
        <dbReference type="SAM" id="MobiDB-lite"/>
    </source>
</evidence>
<accession>A0ABM4TWQ4</accession>
<proteinExistence type="predicted"/>
<evidence type="ECO:0000313" key="3">
    <source>
        <dbReference type="RefSeq" id="XP_070854402.1"/>
    </source>
</evidence>
<dbReference type="RefSeq" id="XP_070854402.1">
    <property type="nucleotide sequence ID" value="XM_070998301.1"/>
</dbReference>
<feature type="compositionally biased region" description="Acidic residues" evidence="1">
    <location>
        <begin position="50"/>
        <end position="65"/>
    </location>
</feature>
<sequence length="117" mass="13043">MLSYSEVVKMSKDELLELLSEKGIMFGADATIYQLRAALNRARNLEANIEDAEDTEIQGQDEEQDSPSTPKLANRMLTLIEDREKLQMADAVAPLLKPSGSSQQTVMNMSRQEPGQK</sequence>
<feature type="compositionally biased region" description="Polar residues" evidence="1">
    <location>
        <begin position="99"/>
        <end position="117"/>
    </location>
</feature>
<organism evidence="2 3">
    <name type="scientific">Drosophila suzukii</name>
    <name type="common">Spotted-wing drosophila fruit fly</name>
    <dbReference type="NCBI Taxonomy" id="28584"/>
    <lineage>
        <taxon>Eukaryota</taxon>
        <taxon>Metazoa</taxon>
        <taxon>Ecdysozoa</taxon>
        <taxon>Arthropoda</taxon>
        <taxon>Hexapoda</taxon>
        <taxon>Insecta</taxon>
        <taxon>Pterygota</taxon>
        <taxon>Neoptera</taxon>
        <taxon>Endopterygota</taxon>
        <taxon>Diptera</taxon>
        <taxon>Brachycera</taxon>
        <taxon>Muscomorpha</taxon>
        <taxon>Ephydroidea</taxon>
        <taxon>Drosophilidae</taxon>
        <taxon>Drosophila</taxon>
        <taxon>Sophophora</taxon>
    </lineage>
</organism>
<evidence type="ECO:0000313" key="2">
    <source>
        <dbReference type="Proteomes" id="UP001652628"/>
    </source>
</evidence>
<name>A0ABM4TWQ4_DROSZ</name>
<dbReference type="GeneID" id="139354059"/>
<protein>
    <submittedName>
        <fullName evidence="3">Uncharacterized protein isoform X1</fullName>
    </submittedName>
</protein>
<feature type="region of interest" description="Disordered" evidence="1">
    <location>
        <begin position="95"/>
        <end position="117"/>
    </location>
</feature>
<dbReference type="Proteomes" id="UP001652628">
    <property type="component" value="Chromosome 2"/>
</dbReference>
<gene>
    <name evidence="3" type="primary">LOC139354059</name>
</gene>
<feature type="region of interest" description="Disordered" evidence="1">
    <location>
        <begin position="50"/>
        <end position="71"/>
    </location>
</feature>